<dbReference type="PROSITE" id="PS52004">
    <property type="entry name" value="KS3_2"/>
    <property type="match status" value="1"/>
</dbReference>
<dbReference type="InterPro" id="IPR020841">
    <property type="entry name" value="PKS_Beta-ketoAc_synthase_dom"/>
</dbReference>
<dbReference type="Gene3D" id="3.40.47.10">
    <property type="match status" value="1"/>
</dbReference>
<feature type="domain" description="Ketosynthase family 3 (KS3)" evidence="4">
    <location>
        <begin position="1"/>
        <end position="157"/>
    </location>
</feature>
<evidence type="ECO:0000259" key="4">
    <source>
        <dbReference type="PROSITE" id="PS52004"/>
    </source>
</evidence>
<dbReference type="GO" id="GO:0044550">
    <property type="term" value="P:secondary metabolite biosynthetic process"/>
    <property type="evidence" value="ECO:0007669"/>
    <property type="project" value="TreeGrafter"/>
</dbReference>
<dbReference type="GO" id="GO:0006633">
    <property type="term" value="P:fatty acid biosynthetic process"/>
    <property type="evidence" value="ECO:0007669"/>
    <property type="project" value="TreeGrafter"/>
</dbReference>
<dbReference type="CDD" id="cd00833">
    <property type="entry name" value="PKS"/>
    <property type="match status" value="1"/>
</dbReference>
<dbReference type="SUPFAM" id="SSF53901">
    <property type="entry name" value="Thiolase-like"/>
    <property type="match status" value="1"/>
</dbReference>
<dbReference type="GO" id="GO:0004312">
    <property type="term" value="F:fatty acid synthase activity"/>
    <property type="evidence" value="ECO:0007669"/>
    <property type="project" value="TreeGrafter"/>
</dbReference>
<dbReference type="EMBL" id="JANPWZ010000052">
    <property type="protein sequence ID" value="KAJ3579838.1"/>
    <property type="molecule type" value="Genomic_DNA"/>
</dbReference>
<name>A0A9W8NNZ8_9PEZI</name>
<dbReference type="InterPro" id="IPR014031">
    <property type="entry name" value="Ketoacyl_synth_C"/>
</dbReference>
<keyword evidence="6" id="KW-1185">Reference proteome</keyword>
<gene>
    <name evidence="5" type="ORF">NPX13_g714</name>
</gene>
<evidence type="ECO:0000313" key="6">
    <source>
        <dbReference type="Proteomes" id="UP001148614"/>
    </source>
</evidence>
<dbReference type="InterPro" id="IPR050091">
    <property type="entry name" value="PKS_NRPS_Biosynth_Enz"/>
</dbReference>
<evidence type="ECO:0000256" key="1">
    <source>
        <dbReference type="ARBA" id="ARBA00022450"/>
    </source>
</evidence>
<organism evidence="5 6">
    <name type="scientific">Xylaria arbuscula</name>
    <dbReference type="NCBI Taxonomy" id="114810"/>
    <lineage>
        <taxon>Eukaryota</taxon>
        <taxon>Fungi</taxon>
        <taxon>Dikarya</taxon>
        <taxon>Ascomycota</taxon>
        <taxon>Pezizomycotina</taxon>
        <taxon>Sordariomycetes</taxon>
        <taxon>Xylariomycetidae</taxon>
        <taxon>Xylariales</taxon>
        <taxon>Xylariaceae</taxon>
        <taxon>Xylaria</taxon>
    </lineage>
</organism>
<proteinExistence type="predicted"/>
<keyword evidence="2" id="KW-0597">Phosphoprotein</keyword>
<sequence length="224" mass="24101">MPSATAQADLIRPTYKRCGLALDRADDRPQYFEAHGTAPPAGDHIEVEAIQAAFFPDASYPSNRNLFVGSIKTIIGHLGGSAGLVGMLKISLAMQNGTIPPNKHLNELNPRTRPFYNNLQILTRAITWLSLRKGVLKRASVNSFGFGGTNARAIIESYELDIGSFSGNNEEQLIEKLDRTVTGASVATKATTVTARLHPHILGVFTGQGANSMASYGCTAIYLL</sequence>
<protein>
    <recommendedName>
        <fullName evidence="4">Ketosynthase family 3 (KS3) domain-containing protein</fullName>
    </recommendedName>
</protein>
<evidence type="ECO:0000256" key="2">
    <source>
        <dbReference type="ARBA" id="ARBA00022553"/>
    </source>
</evidence>
<keyword evidence="1" id="KW-0596">Phosphopantetheine</keyword>
<evidence type="ECO:0000313" key="5">
    <source>
        <dbReference type="EMBL" id="KAJ3579838.1"/>
    </source>
</evidence>
<keyword evidence="3" id="KW-0808">Transferase</keyword>
<accession>A0A9W8NNZ8</accession>
<comment type="caution">
    <text evidence="5">The sequence shown here is derived from an EMBL/GenBank/DDBJ whole genome shotgun (WGS) entry which is preliminary data.</text>
</comment>
<dbReference type="PANTHER" id="PTHR43775:SF20">
    <property type="entry name" value="HYBRID PKS-NRPS SYNTHETASE APDA"/>
    <property type="match status" value="1"/>
</dbReference>
<dbReference type="PANTHER" id="PTHR43775">
    <property type="entry name" value="FATTY ACID SYNTHASE"/>
    <property type="match status" value="1"/>
</dbReference>
<dbReference type="InterPro" id="IPR016039">
    <property type="entry name" value="Thiolase-like"/>
</dbReference>
<dbReference type="SMART" id="SM00825">
    <property type="entry name" value="PKS_KS"/>
    <property type="match status" value="1"/>
</dbReference>
<dbReference type="Pfam" id="PF02801">
    <property type="entry name" value="Ketoacyl-synt_C"/>
    <property type="match status" value="1"/>
</dbReference>
<evidence type="ECO:0000256" key="3">
    <source>
        <dbReference type="ARBA" id="ARBA00022679"/>
    </source>
</evidence>
<reference evidence="5" key="1">
    <citation type="submission" date="2022-07" db="EMBL/GenBank/DDBJ databases">
        <title>Genome Sequence of Xylaria arbuscula.</title>
        <authorList>
            <person name="Buettner E."/>
        </authorList>
    </citation>
    <scope>NUCLEOTIDE SEQUENCE</scope>
    <source>
        <strain evidence="5">VT107</strain>
    </source>
</reference>
<dbReference type="AlphaFoldDB" id="A0A9W8NNZ8"/>
<dbReference type="Proteomes" id="UP001148614">
    <property type="component" value="Unassembled WGS sequence"/>
</dbReference>